<gene>
    <name evidence="1" type="ORF">GWI33_007508</name>
</gene>
<comment type="caution">
    <text evidence="1">The sequence shown here is derived from an EMBL/GenBank/DDBJ whole genome shotgun (WGS) entry which is preliminary data.</text>
</comment>
<proteinExistence type="predicted"/>
<dbReference type="EMBL" id="JAACXV010000372">
    <property type="protein sequence ID" value="KAF7279241.1"/>
    <property type="molecule type" value="Genomic_DNA"/>
</dbReference>
<reference evidence="1" key="1">
    <citation type="submission" date="2020-08" db="EMBL/GenBank/DDBJ databases">
        <title>Genome sequencing and assembly of the red palm weevil Rhynchophorus ferrugineus.</title>
        <authorList>
            <person name="Dias G.B."/>
            <person name="Bergman C.M."/>
            <person name="Manee M."/>
        </authorList>
    </citation>
    <scope>NUCLEOTIDE SEQUENCE</scope>
    <source>
        <strain evidence="1">AA-2017</strain>
        <tissue evidence="1">Whole larva</tissue>
    </source>
</reference>
<dbReference type="AlphaFoldDB" id="A0A834MEU6"/>
<dbReference type="Proteomes" id="UP000625711">
    <property type="component" value="Unassembled WGS sequence"/>
</dbReference>
<organism evidence="1 2">
    <name type="scientific">Rhynchophorus ferrugineus</name>
    <name type="common">Red palm weevil</name>
    <name type="synonym">Curculio ferrugineus</name>
    <dbReference type="NCBI Taxonomy" id="354439"/>
    <lineage>
        <taxon>Eukaryota</taxon>
        <taxon>Metazoa</taxon>
        <taxon>Ecdysozoa</taxon>
        <taxon>Arthropoda</taxon>
        <taxon>Hexapoda</taxon>
        <taxon>Insecta</taxon>
        <taxon>Pterygota</taxon>
        <taxon>Neoptera</taxon>
        <taxon>Endopterygota</taxon>
        <taxon>Coleoptera</taxon>
        <taxon>Polyphaga</taxon>
        <taxon>Cucujiformia</taxon>
        <taxon>Curculionidae</taxon>
        <taxon>Dryophthorinae</taxon>
        <taxon>Rhynchophorus</taxon>
    </lineage>
</organism>
<evidence type="ECO:0000313" key="2">
    <source>
        <dbReference type="Proteomes" id="UP000625711"/>
    </source>
</evidence>
<sequence length="74" mass="7849">MVEAYGALPPFYGLFRTSKTWSAEPNTGGPNEARDGSRDTAWLLATPLAEAAPAPTRAAWRGEPVTISSTVDKA</sequence>
<name>A0A834MEU6_RHYFE</name>
<keyword evidence="2" id="KW-1185">Reference proteome</keyword>
<protein>
    <submittedName>
        <fullName evidence="1">Uncharacterized protein</fullName>
    </submittedName>
</protein>
<evidence type="ECO:0000313" key="1">
    <source>
        <dbReference type="EMBL" id="KAF7279241.1"/>
    </source>
</evidence>
<accession>A0A834MEU6</accession>